<keyword evidence="2" id="KW-0378">Hydrolase</keyword>
<comment type="caution">
    <text evidence="4">The sequence shown here is derived from an EMBL/GenBank/DDBJ whole genome shotgun (WGS) entry which is preliminary data.</text>
</comment>
<dbReference type="UniPathway" id="UPA00219"/>
<dbReference type="PROSITE" id="PS51274">
    <property type="entry name" value="GATASE_COBBQ"/>
    <property type="match status" value="1"/>
</dbReference>
<keyword evidence="2" id="KW-0961">Cell wall biogenesis/degradation</keyword>
<feature type="active site" description="Nucleophile" evidence="2">
    <location>
        <position position="96"/>
    </location>
</feature>
<dbReference type="GO" id="GO:0004359">
    <property type="term" value="F:glutaminase activity"/>
    <property type="evidence" value="ECO:0007669"/>
    <property type="project" value="UniProtKB-UniRule"/>
</dbReference>
<dbReference type="InterPro" id="IPR033949">
    <property type="entry name" value="CobQ_GATase1"/>
</dbReference>
<dbReference type="EMBL" id="AYZL01000001">
    <property type="protein sequence ID" value="KRN04976.1"/>
    <property type="molecule type" value="Genomic_DNA"/>
</dbReference>
<evidence type="ECO:0000256" key="2">
    <source>
        <dbReference type="HAMAP-Rule" id="MF_02213"/>
    </source>
</evidence>
<dbReference type="GO" id="GO:0009252">
    <property type="term" value="P:peptidoglycan biosynthetic process"/>
    <property type="evidence" value="ECO:0007669"/>
    <property type="project" value="UniProtKB-UniRule"/>
</dbReference>
<dbReference type="RefSeq" id="WP_082618792.1">
    <property type="nucleotide sequence ID" value="NZ_AYZL01000001.1"/>
</dbReference>
<comment type="pathway">
    <text evidence="2">Cell wall biogenesis; peptidoglycan biosynthesis.</text>
</comment>
<gene>
    <name evidence="2" type="primary">gatD</name>
    <name evidence="4" type="ORF">FC86_GL000002</name>
</gene>
<dbReference type="EC" id="6.3.5.13" evidence="2"/>
<dbReference type="GO" id="GO:0140282">
    <property type="term" value="F:carbon-nitrogen ligase activity on lipid II"/>
    <property type="evidence" value="ECO:0007669"/>
    <property type="project" value="UniProtKB-UniRule"/>
</dbReference>
<keyword evidence="2" id="KW-0573">Peptidoglycan synthesis</keyword>
<comment type="subunit">
    <text evidence="2">Forms a heterodimer with MurT.</text>
</comment>
<keyword evidence="1 2" id="KW-0315">Glutamine amidotransferase</keyword>
<feature type="domain" description="CobB/CobQ-like glutamine amidotransferase" evidence="3">
    <location>
        <begin position="6"/>
        <end position="199"/>
    </location>
</feature>
<dbReference type="HAMAP" id="MF_02213">
    <property type="entry name" value="Lipid_II_synth_GatD"/>
    <property type="match status" value="1"/>
</dbReference>
<keyword evidence="4" id="KW-0808">Transferase</keyword>
<dbReference type="SUPFAM" id="SSF52317">
    <property type="entry name" value="Class I glutamine amidotransferase-like"/>
    <property type="match status" value="1"/>
</dbReference>
<comment type="similarity">
    <text evidence="2">Belongs to the CobB/CobQ family. GatD subfamily.</text>
</comment>
<evidence type="ECO:0000259" key="3">
    <source>
        <dbReference type="Pfam" id="PF07685"/>
    </source>
</evidence>
<proteinExistence type="inferred from homology"/>
<dbReference type="OrthoDB" id="9782045at2"/>
<name>A0A0R2DLG7_9LACO</name>
<dbReference type="PATRIC" id="fig|1423744.4.peg.3"/>
<reference evidence="4 5" key="1">
    <citation type="journal article" date="2015" name="Genome Announc.">
        <title>Expanding the biotechnology potential of lactobacilli through comparative genomics of 213 strains and associated genera.</title>
        <authorList>
            <person name="Sun Z."/>
            <person name="Harris H.M."/>
            <person name="McCann A."/>
            <person name="Guo C."/>
            <person name="Argimon S."/>
            <person name="Zhang W."/>
            <person name="Yang X."/>
            <person name="Jeffery I.B."/>
            <person name="Cooney J.C."/>
            <person name="Kagawa T.F."/>
            <person name="Liu W."/>
            <person name="Song Y."/>
            <person name="Salvetti E."/>
            <person name="Wrobel A."/>
            <person name="Rasinkangas P."/>
            <person name="Parkhill J."/>
            <person name="Rea M.C."/>
            <person name="O'Sullivan O."/>
            <person name="Ritari J."/>
            <person name="Douillard F.P."/>
            <person name="Paul Ross R."/>
            <person name="Yang R."/>
            <person name="Briner A.E."/>
            <person name="Felis G.E."/>
            <person name="de Vos W.M."/>
            <person name="Barrangou R."/>
            <person name="Klaenhammer T.R."/>
            <person name="Caufield P.W."/>
            <person name="Cui Y."/>
            <person name="Zhang H."/>
            <person name="O'Toole P.W."/>
        </authorList>
    </citation>
    <scope>NUCLEOTIDE SEQUENCE [LARGE SCALE GENOMIC DNA]</scope>
    <source>
        <strain evidence="4 5">DSM 23037</strain>
    </source>
</reference>
<dbReference type="GO" id="GO:0009236">
    <property type="term" value="P:cobalamin biosynthetic process"/>
    <property type="evidence" value="ECO:0007669"/>
    <property type="project" value="InterPro"/>
</dbReference>
<dbReference type="Gene3D" id="3.40.50.880">
    <property type="match status" value="1"/>
</dbReference>
<dbReference type="GO" id="GO:0071555">
    <property type="term" value="P:cell wall organization"/>
    <property type="evidence" value="ECO:0007669"/>
    <property type="project" value="UniProtKB-KW"/>
</dbReference>
<dbReference type="Proteomes" id="UP000051378">
    <property type="component" value="Unassembled WGS sequence"/>
</dbReference>
<evidence type="ECO:0000256" key="1">
    <source>
        <dbReference type="ARBA" id="ARBA00022962"/>
    </source>
</evidence>
<dbReference type="EC" id="3.5.1.2" evidence="2"/>
<evidence type="ECO:0000313" key="4">
    <source>
        <dbReference type="EMBL" id="KRN04976.1"/>
    </source>
</evidence>
<dbReference type="InterPro" id="IPR043702">
    <property type="entry name" value="Lipid_II_synth_GatD"/>
</dbReference>
<dbReference type="PANTHER" id="PTHR21343">
    <property type="entry name" value="DETHIOBIOTIN SYNTHETASE"/>
    <property type="match status" value="1"/>
</dbReference>
<keyword evidence="5" id="KW-1185">Reference proteome</keyword>
<dbReference type="InterPro" id="IPR011698">
    <property type="entry name" value="GATase_3"/>
</dbReference>
<protein>
    <recommendedName>
        <fullName evidence="2">Lipid II isoglutaminyl synthase (glutamine-hydrolyzing) subunit GatD</fullName>
        <ecNumber evidence="2">6.3.5.13</ecNumber>
    </recommendedName>
    <alternativeName>
        <fullName evidence="2">Lipid II isoglutaminyl synthase glutaminase subunit</fullName>
        <ecNumber evidence="2">3.5.1.2</ecNumber>
    </alternativeName>
</protein>
<dbReference type="PANTHER" id="PTHR21343:SF9">
    <property type="entry name" value="LIPID II ISOGLUTAMINYL SYNTHASE (GLUTAMINE-HYDROLYZING) SUBUNIT GATD"/>
    <property type="match status" value="1"/>
</dbReference>
<organism evidence="4 5">
    <name type="scientific">Holzapfeliella floricola DSM 23037 = JCM 16512</name>
    <dbReference type="NCBI Taxonomy" id="1423744"/>
    <lineage>
        <taxon>Bacteria</taxon>
        <taxon>Bacillati</taxon>
        <taxon>Bacillota</taxon>
        <taxon>Bacilli</taxon>
        <taxon>Lactobacillales</taxon>
        <taxon>Lactobacillaceae</taxon>
        <taxon>Holzapfeliella</taxon>
    </lineage>
</organism>
<feature type="active site" evidence="2">
    <location>
        <position position="194"/>
    </location>
</feature>
<sequence>MTPTIKIAYLYEDLMNTYGDSGDVKILRYYLNQKGYDVVVDNISLDTPELDTTQYDFLFFGGGQDFEQTVVAKDIHRFYEPIKEWVEQANPMLGVCGGYQFLGTHYQMVNGKTIKCLGILPFHTVFRPEARMIGDTKFETPFGEAIAFENHSGCTYFDDENLKPLGKMSEGYGNNPEDGNEGLLYKNTMGTYAHGPILKNLNITEFFVEKIIDRFNQRTQKNV</sequence>
<comment type="catalytic activity">
    <reaction evidence="2">
        <text>L-glutamine + H2O = L-glutamate + NH4(+)</text>
        <dbReference type="Rhea" id="RHEA:15889"/>
        <dbReference type="ChEBI" id="CHEBI:15377"/>
        <dbReference type="ChEBI" id="CHEBI:28938"/>
        <dbReference type="ChEBI" id="CHEBI:29985"/>
        <dbReference type="ChEBI" id="CHEBI:58359"/>
        <dbReference type="EC" id="3.5.1.2"/>
    </reaction>
</comment>
<dbReference type="STRING" id="1423744.FC86_GL000002"/>
<comment type="function">
    <text evidence="2">The lipid II isoglutaminyl synthase complex catalyzes the formation of alpha-D-isoglutamine in the cell wall lipid II stem peptide. The GatD subunit catalyzes the hydrolysis of glutamine to glutamate and ammonia. The resulting ammonia molecule is channeled to the active site of MurT.</text>
</comment>
<dbReference type="GO" id="GO:0016740">
    <property type="term" value="F:transferase activity"/>
    <property type="evidence" value="ECO:0007669"/>
    <property type="project" value="UniProtKB-KW"/>
</dbReference>
<dbReference type="Pfam" id="PF07685">
    <property type="entry name" value="GATase_3"/>
    <property type="match status" value="1"/>
</dbReference>
<keyword evidence="2" id="KW-0133">Cell shape</keyword>
<dbReference type="AlphaFoldDB" id="A0A0R2DLG7"/>
<dbReference type="InterPro" id="IPR029062">
    <property type="entry name" value="Class_I_gatase-like"/>
</dbReference>
<dbReference type="GO" id="GO:0008360">
    <property type="term" value="P:regulation of cell shape"/>
    <property type="evidence" value="ECO:0007669"/>
    <property type="project" value="UniProtKB-KW"/>
</dbReference>
<comment type="catalytic activity">
    <reaction evidence="2">
        <text>beta-D-GlcNAc-(1-&gt;4)-Mur2Ac(oyl-L-Ala-gamma-D-Glu-L-Lys-D-Ala-D-Ala)-di-trans,octa-cis-undecaprenyl diphosphate + L-glutamine + ATP + H2O = beta-D-GlcNAc-(1-&gt;4)-Mur2Ac(oyl-L-Ala-D-isoglutaminyl-L-Lys-D-Ala-D-Ala)-di-trans,octa-cis-undecaprenyl diphosphate + L-glutamate + ADP + phosphate + H(+)</text>
        <dbReference type="Rhea" id="RHEA:57928"/>
        <dbReference type="ChEBI" id="CHEBI:15377"/>
        <dbReference type="ChEBI" id="CHEBI:15378"/>
        <dbReference type="ChEBI" id="CHEBI:29985"/>
        <dbReference type="ChEBI" id="CHEBI:30616"/>
        <dbReference type="ChEBI" id="CHEBI:43474"/>
        <dbReference type="ChEBI" id="CHEBI:58359"/>
        <dbReference type="ChEBI" id="CHEBI:60033"/>
        <dbReference type="ChEBI" id="CHEBI:62233"/>
        <dbReference type="ChEBI" id="CHEBI:456216"/>
        <dbReference type="EC" id="6.3.5.13"/>
    </reaction>
</comment>
<accession>A0A0R2DLG7</accession>
<evidence type="ECO:0000313" key="5">
    <source>
        <dbReference type="Proteomes" id="UP000051378"/>
    </source>
</evidence>
<keyword evidence="2" id="KW-0436">Ligase</keyword>
<dbReference type="CDD" id="cd01750">
    <property type="entry name" value="GATase1_CobQ"/>
    <property type="match status" value="1"/>
</dbReference>
<feature type="binding site" evidence="2">
    <location>
        <position position="131"/>
    </location>
    <ligand>
        <name>substrate</name>
    </ligand>
</feature>